<evidence type="ECO:0000313" key="2">
    <source>
        <dbReference type="Proteomes" id="UP000299102"/>
    </source>
</evidence>
<evidence type="ECO:0000313" key="1">
    <source>
        <dbReference type="EMBL" id="GBP85317.1"/>
    </source>
</evidence>
<organism evidence="1 2">
    <name type="scientific">Eumeta variegata</name>
    <name type="common">Bagworm moth</name>
    <name type="synonym">Eumeta japonica</name>
    <dbReference type="NCBI Taxonomy" id="151549"/>
    <lineage>
        <taxon>Eukaryota</taxon>
        <taxon>Metazoa</taxon>
        <taxon>Ecdysozoa</taxon>
        <taxon>Arthropoda</taxon>
        <taxon>Hexapoda</taxon>
        <taxon>Insecta</taxon>
        <taxon>Pterygota</taxon>
        <taxon>Neoptera</taxon>
        <taxon>Endopterygota</taxon>
        <taxon>Lepidoptera</taxon>
        <taxon>Glossata</taxon>
        <taxon>Ditrysia</taxon>
        <taxon>Tineoidea</taxon>
        <taxon>Psychidae</taxon>
        <taxon>Oiketicinae</taxon>
        <taxon>Eumeta</taxon>
    </lineage>
</organism>
<sequence length="89" mass="9582">MIDRMAWELHSLFGAILSFERPRGGRGGDVAAGAGAPLMSPARSEAALSARLHSDAKTSSPHRPPALRVVKSNIDILYYNPFRIASLLP</sequence>
<keyword evidence="2" id="KW-1185">Reference proteome</keyword>
<dbReference type="Proteomes" id="UP000299102">
    <property type="component" value="Unassembled WGS sequence"/>
</dbReference>
<dbReference type="EMBL" id="BGZK01001729">
    <property type="protein sequence ID" value="GBP85317.1"/>
    <property type="molecule type" value="Genomic_DNA"/>
</dbReference>
<name>A0A4C1ZFC6_EUMVA</name>
<proteinExistence type="predicted"/>
<accession>A0A4C1ZFC6</accession>
<protein>
    <submittedName>
        <fullName evidence="1">Uncharacterized protein</fullName>
    </submittedName>
</protein>
<reference evidence="1 2" key="1">
    <citation type="journal article" date="2019" name="Commun. Biol.">
        <title>The bagworm genome reveals a unique fibroin gene that provides high tensile strength.</title>
        <authorList>
            <person name="Kono N."/>
            <person name="Nakamura H."/>
            <person name="Ohtoshi R."/>
            <person name="Tomita M."/>
            <person name="Numata K."/>
            <person name="Arakawa K."/>
        </authorList>
    </citation>
    <scope>NUCLEOTIDE SEQUENCE [LARGE SCALE GENOMIC DNA]</scope>
</reference>
<dbReference type="AlphaFoldDB" id="A0A4C1ZFC6"/>
<gene>
    <name evidence="1" type="ORF">EVAR_99436_1</name>
</gene>
<comment type="caution">
    <text evidence="1">The sequence shown here is derived from an EMBL/GenBank/DDBJ whole genome shotgun (WGS) entry which is preliminary data.</text>
</comment>